<dbReference type="KEGG" id="asx:CDL62_03435"/>
<feature type="transmembrane region" description="Helical" evidence="2">
    <location>
        <begin position="418"/>
        <end position="438"/>
    </location>
</feature>
<dbReference type="InterPro" id="IPR025857">
    <property type="entry name" value="MacB_PCD"/>
</dbReference>
<sequence>MNIIKLAFAQLSGKPLQSLLSIALFALGLSVVSALLHFERQTQLQFHNNLAGIDLVVGAKGSPMQLILSSVLHADNPTGNIPLHEAEKISRNPMVRATIPIALGDNYLGYRIVGTSLDYAALYDAELQNGDWYQLSMEVVMGAVAAQRTGQKTGDVFTGVHGFMEHGHSHDDHPYTVTGVLKPTGTIIDRLILTPVESVWEVHEHNHDECEDPHCEHHHEHGHGHHHEHDEEKDEMAIILGKVENQKELSARELNLYNQHMGELSIATDSEQKITSLLVFYNTPMAAVMLPRMINDNTSMQAASPAIELNRLMGLLGFGMDVIRGLAWIITLFSGINIMILLWSSLSREVHELALLRSLGTSRTKAFMLLLTEGTMLATCGWIVSMLITRITGIIVAANSDWLALSAMQTILPEEMLMLIYAILVGITAALLPAIKAYRTDIHYLLQKL</sequence>
<keyword evidence="2" id="KW-0812">Transmembrane</keyword>
<accession>A0A1T5GMV3</accession>
<dbReference type="EMBL" id="FUYV01000010">
    <property type="protein sequence ID" value="SKC09755.1"/>
    <property type="molecule type" value="Genomic_DNA"/>
</dbReference>
<evidence type="ECO:0000313" key="5">
    <source>
        <dbReference type="Proteomes" id="UP000191055"/>
    </source>
</evidence>
<feature type="transmembrane region" description="Helical" evidence="2">
    <location>
        <begin position="367"/>
        <end position="398"/>
    </location>
</feature>
<proteinExistence type="predicted"/>
<feature type="region of interest" description="Disordered" evidence="1">
    <location>
        <begin position="209"/>
        <end position="233"/>
    </location>
</feature>
<dbReference type="AlphaFoldDB" id="A0A1T5GMV3"/>
<evidence type="ECO:0000259" key="3">
    <source>
        <dbReference type="Pfam" id="PF12704"/>
    </source>
</evidence>
<dbReference type="InterPro" id="IPR051125">
    <property type="entry name" value="ABC-4/HrtB_transporter"/>
</dbReference>
<dbReference type="Proteomes" id="UP000191055">
    <property type="component" value="Unassembled WGS sequence"/>
</dbReference>
<dbReference type="PANTHER" id="PTHR43738:SF2">
    <property type="entry name" value="ABC TRANSPORTER PERMEASE"/>
    <property type="match status" value="1"/>
</dbReference>
<organism evidence="4 5">
    <name type="scientific">Alkalitalea saponilacus</name>
    <dbReference type="NCBI Taxonomy" id="889453"/>
    <lineage>
        <taxon>Bacteria</taxon>
        <taxon>Pseudomonadati</taxon>
        <taxon>Bacteroidota</taxon>
        <taxon>Bacteroidia</taxon>
        <taxon>Marinilabiliales</taxon>
        <taxon>Marinilabiliaceae</taxon>
        <taxon>Alkalitalea</taxon>
    </lineage>
</organism>
<keyword evidence="2" id="KW-1133">Transmembrane helix</keyword>
<feature type="compositionally biased region" description="Basic and acidic residues" evidence="1">
    <location>
        <begin position="209"/>
        <end position="219"/>
    </location>
</feature>
<protein>
    <submittedName>
        <fullName evidence="4">Putative ABC transport system permease protein</fullName>
    </submittedName>
</protein>
<reference evidence="4 5" key="1">
    <citation type="submission" date="2017-02" db="EMBL/GenBank/DDBJ databases">
        <authorList>
            <person name="Peterson S.W."/>
        </authorList>
    </citation>
    <scope>NUCLEOTIDE SEQUENCE [LARGE SCALE GENOMIC DNA]</scope>
    <source>
        <strain evidence="4 5">DSM 24412</strain>
    </source>
</reference>
<dbReference type="RefSeq" id="WP_079557629.1">
    <property type="nucleotide sequence ID" value="NZ_CP021904.1"/>
</dbReference>
<feature type="transmembrane region" description="Helical" evidence="2">
    <location>
        <begin position="325"/>
        <end position="346"/>
    </location>
</feature>
<feature type="domain" description="MacB-like periplasmic core" evidence="3">
    <location>
        <begin position="18"/>
        <end position="199"/>
    </location>
</feature>
<dbReference type="PANTHER" id="PTHR43738">
    <property type="entry name" value="ABC TRANSPORTER, MEMBRANE PROTEIN"/>
    <property type="match status" value="1"/>
</dbReference>
<name>A0A1T5GMV3_9BACT</name>
<keyword evidence="2" id="KW-0472">Membrane</keyword>
<dbReference type="STRING" id="889453.SAMN03080601_01883"/>
<evidence type="ECO:0000313" key="4">
    <source>
        <dbReference type="EMBL" id="SKC09755.1"/>
    </source>
</evidence>
<evidence type="ECO:0000256" key="2">
    <source>
        <dbReference type="SAM" id="Phobius"/>
    </source>
</evidence>
<evidence type="ECO:0000256" key="1">
    <source>
        <dbReference type="SAM" id="MobiDB-lite"/>
    </source>
</evidence>
<gene>
    <name evidence="4" type="ORF">SAMN03080601_01883</name>
</gene>
<keyword evidence="5" id="KW-1185">Reference proteome</keyword>
<dbReference type="Pfam" id="PF12704">
    <property type="entry name" value="MacB_PCD"/>
    <property type="match status" value="1"/>
</dbReference>
<dbReference type="OrthoDB" id="9784014at2"/>